<evidence type="ECO:0000256" key="1">
    <source>
        <dbReference type="ARBA" id="ARBA00001968"/>
    </source>
</evidence>
<comment type="similarity">
    <text evidence="2">Belongs to the PdxA family. PdxA2 subfamily.</text>
</comment>
<sequence>MNQFVGITMGDPAGIGPEVSLKAIDARPEYQESVLIYGSYGVLQYYHQLLHLKTPLSVISSPSEFQPGHINIISVVDLEIGKDIEIGKVSPVAGDAAYQYIARAIHDAMESQIQVVTTAPLNKEALHKGGHNFDGHTEIFATLTGTKHYTMMLWSQNMSVVHVSTHCSLREACDRAKKVRVLECIHLAHNAMKRLGLDNPHIAVAGLNPHSGEHGLFGREEIEEIIPAIGEAQAEGLYVDGPVPPDTVFLKAYKGIYDIVVAMYHDQGHIPMKMMAFDTGVNVTLGLPIIRTSVDHGTAFDIAGKGIAKEDSMFSAVDLGIRFAKGRLQSASIH</sequence>
<dbReference type="InterPro" id="IPR005255">
    <property type="entry name" value="PdxA_fam"/>
</dbReference>
<dbReference type="SUPFAM" id="SSF53659">
    <property type="entry name" value="Isocitrate/Isopropylmalate dehydrogenase-like"/>
    <property type="match status" value="1"/>
</dbReference>
<dbReference type="Pfam" id="PF04166">
    <property type="entry name" value="PdxA"/>
    <property type="match status" value="1"/>
</dbReference>
<dbReference type="PANTHER" id="PTHR30004">
    <property type="entry name" value="4-HYDROXYTHREONINE-4-PHOSPHATE DEHYDROGENASE"/>
    <property type="match status" value="1"/>
</dbReference>
<dbReference type="GO" id="GO:0050570">
    <property type="term" value="F:4-hydroxythreonine-4-phosphate dehydrogenase activity"/>
    <property type="evidence" value="ECO:0007669"/>
    <property type="project" value="UniProtKB-EC"/>
</dbReference>
<reference evidence="6 7" key="1">
    <citation type="submission" date="2024-10" db="EMBL/GenBank/DDBJ databases">
        <authorList>
            <person name="Sang B.-I."/>
            <person name="Prabhaharan D."/>
        </authorList>
    </citation>
    <scope>NUCLEOTIDE SEQUENCE [LARGE SCALE GENOMIC DNA]</scope>
    <source>
        <strain evidence="6 7">MH</strain>
    </source>
</reference>
<organism evidence="6 7">
    <name type="scientific">Megasphaera hexanoica</name>
    <dbReference type="NCBI Taxonomy" id="1675036"/>
    <lineage>
        <taxon>Bacteria</taxon>
        <taxon>Bacillati</taxon>
        <taxon>Bacillota</taxon>
        <taxon>Negativicutes</taxon>
        <taxon>Veillonellales</taxon>
        <taxon>Veillonellaceae</taxon>
        <taxon>Megasphaera</taxon>
    </lineage>
</organism>
<accession>A0ABW7DUB7</accession>
<keyword evidence="5" id="KW-0520">NAD</keyword>
<dbReference type="EC" id="1.1.1.262" evidence="6"/>
<protein>
    <submittedName>
        <fullName evidence="6">4-hydroxythreonine-4-phosphate dehydrogenase PdxA</fullName>
        <ecNumber evidence="6">1.1.1.262</ecNumber>
    </submittedName>
</protein>
<evidence type="ECO:0000256" key="4">
    <source>
        <dbReference type="ARBA" id="ARBA00023002"/>
    </source>
</evidence>
<dbReference type="EMBL" id="JBIEKR010000009">
    <property type="protein sequence ID" value="MFG6273640.1"/>
    <property type="molecule type" value="Genomic_DNA"/>
</dbReference>
<dbReference type="PANTHER" id="PTHR30004:SF6">
    <property type="entry name" value="D-THREONATE 4-PHOSPHATE DEHYDROGENASE"/>
    <property type="match status" value="1"/>
</dbReference>
<evidence type="ECO:0000256" key="2">
    <source>
        <dbReference type="ARBA" id="ARBA00009464"/>
    </source>
</evidence>
<dbReference type="Proteomes" id="UP001605989">
    <property type="component" value="Unassembled WGS sequence"/>
</dbReference>
<name>A0ABW7DUB7_9FIRM</name>
<dbReference type="NCBIfam" id="TIGR00557">
    <property type="entry name" value="pdxA"/>
    <property type="match status" value="1"/>
</dbReference>
<keyword evidence="7" id="KW-1185">Reference proteome</keyword>
<keyword evidence="4 6" id="KW-0560">Oxidoreductase</keyword>
<evidence type="ECO:0000256" key="3">
    <source>
        <dbReference type="ARBA" id="ARBA00022723"/>
    </source>
</evidence>
<evidence type="ECO:0000313" key="7">
    <source>
        <dbReference type="Proteomes" id="UP001605989"/>
    </source>
</evidence>
<evidence type="ECO:0000256" key="5">
    <source>
        <dbReference type="ARBA" id="ARBA00023027"/>
    </source>
</evidence>
<comment type="cofactor">
    <cofactor evidence="1">
        <name>a divalent metal cation</name>
        <dbReference type="ChEBI" id="CHEBI:60240"/>
    </cofactor>
</comment>
<gene>
    <name evidence="6" type="primary">pdxA</name>
    <name evidence="6" type="ORF">ACGTZG_10595</name>
</gene>
<dbReference type="RefSeq" id="WP_113855119.1">
    <property type="nucleotide sequence ID" value="NZ_CP011940.1"/>
</dbReference>
<dbReference type="Gene3D" id="3.40.718.10">
    <property type="entry name" value="Isopropylmalate Dehydrogenase"/>
    <property type="match status" value="1"/>
</dbReference>
<keyword evidence="3" id="KW-0479">Metal-binding</keyword>
<comment type="caution">
    <text evidence="6">The sequence shown here is derived from an EMBL/GenBank/DDBJ whole genome shotgun (WGS) entry which is preliminary data.</text>
</comment>
<proteinExistence type="inferred from homology"/>
<evidence type="ECO:0000313" key="6">
    <source>
        <dbReference type="EMBL" id="MFG6273640.1"/>
    </source>
</evidence>